<keyword evidence="4 6" id="KW-1133">Transmembrane helix</keyword>
<protein>
    <recommendedName>
        <fullName evidence="7">Cardiolipin synthase N-terminal domain-containing protein</fullName>
    </recommendedName>
</protein>
<name>A0A1P8MR28_9RHOB</name>
<accession>A0A1P8MR28</accession>
<evidence type="ECO:0000256" key="1">
    <source>
        <dbReference type="ARBA" id="ARBA00004651"/>
    </source>
</evidence>
<evidence type="ECO:0000313" key="9">
    <source>
        <dbReference type="Proteomes" id="UP000186336"/>
    </source>
</evidence>
<evidence type="ECO:0000256" key="2">
    <source>
        <dbReference type="ARBA" id="ARBA00022475"/>
    </source>
</evidence>
<comment type="subcellular location">
    <subcellularLocation>
        <location evidence="1">Cell membrane</location>
        <topology evidence="1">Multi-pass membrane protein</topology>
    </subcellularLocation>
</comment>
<proteinExistence type="predicted"/>
<gene>
    <name evidence="8" type="ORF">BWR18_01600</name>
</gene>
<dbReference type="GO" id="GO:0005886">
    <property type="term" value="C:plasma membrane"/>
    <property type="evidence" value="ECO:0007669"/>
    <property type="project" value="UniProtKB-SubCell"/>
</dbReference>
<evidence type="ECO:0000256" key="3">
    <source>
        <dbReference type="ARBA" id="ARBA00022692"/>
    </source>
</evidence>
<dbReference type="OrthoDB" id="8455471at2"/>
<feature type="domain" description="Cardiolipin synthase N-terminal" evidence="7">
    <location>
        <begin position="14"/>
        <end position="56"/>
    </location>
</feature>
<dbReference type="AlphaFoldDB" id="A0A1P8MR28"/>
<organism evidence="8 9">
    <name type="scientific">Tateyamaria omphalii</name>
    <dbReference type="NCBI Taxonomy" id="299262"/>
    <lineage>
        <taxon>Bacteria</taxon>
        <taxon>Pseudomonadati</taxon>
        <taxon>Pseudomonadota</taxon>
        <taxon>Alphaproteobacteria</taxon>
        <taxon>Rhodobacterales</taxon>
        <taxon>Roseobacteraceae</taxon>
        <taxon>Tateyamaria</taxon>
    </lineage>
</organism>
<evidence type="ECO:0000256" key="6">
    <source>
        <dbReference type="SAM" id="Phobius"/>
    </source>
</evidence>
<dbReference type="Pfam" id="PF13396">
    <property type="entry name" value="PLDc_N"/>
    <property type="match status" value="1"/>
</dbReference>
<keyword evidence="9" id="KW-1185">Reference proteome</keyword>
<keyword evidence="3 6" id="KW-0812">Transmembrane</keyword>
<dbReference type="STRING" id="299262.BWR18_01600"/>
<dbReference type="Proteomes" id="UP000186336">
    <property type="component" value="Chromosome"/>
</dbReference>
<keyword evidence="2" id="KW-1003">Cell membrane</keyword>
<evidence type="ECO:0000256" key="4">
    <source>
        <dbReference type="ARBA" id="ARBA00022989"/>
    </source>
</evidence>
<dbReference type="RefSeq" id="WP_076626403.1">
    <property type="nucleotide sequence ID" value="NZ_CP019312.1"/>
</dbReference>
<evidence type="ECO:0000256" key="5">
    <source>
        <dbReference type="ARBA" id="ARBA00023136"/>
    </source>
</evidence>
<dbReference type="InterPro" id="IPR027379">
    <property type="entry name" value="CLS_N"/>
</dbReference>
<dbReference type="KEGG" id="tom:BWR18_01600"/>
<feature type="transmembrane region" description="Helical" evidence="6">
    <location>
        <begin position="7"/>
        <end position="28"/>
    </location>
</feature>
<evidence type="ECO:0000313" key="8">
    <source>
        <dbReference type="EMBL" id="APX10536.1"/>
    </source>
</evidence>
<sequence>MVEIYGVGGFILLVLNVWAIVSIIGSAASTGAKVLWVLLILLLPVLGFIVWLIAGPKGARRTV</sequence>
<evidence type="ECO:0000259" key="7">
    <source>
        <dbReference type="Pfam" id="PF13396"/>
    </source>
</evidence>
<dbReference type="EMBL" id="CP019312">
    <property type="protein sequence ID" value="APX10536.1"/>
    <property type="molecule type" value="Genomic_DNA"/>
</dbReference>
<reference evidence="8 9" key="1">
    <citation type="submission" date="2017-01" db="EMBL/GenBank/DDBJ databases">
        <title>Complete genome of Tateyamaria omphalii DOK1-4 isolated from seawater in Dokdo.</title>
        <authorList>
            <person name="Kim J.H."/>
            <person name="Chi W.-J."/>
        </authorList>
    </citation>
    <scope>NUCLEOTIDE SEQUENCE [LARGE SCALE GENOMIC DNA]</scope>
    <source>
        <strain evidence="8 9">DOK1-4</strain>
    </source>
</reference>
<feature type="transmembrane region" description="Helical" evidence="6">
    <location>
        <begin position="34"/>
        <end position="54"/>
    </location>
</feature>
<keyword evidence="5 6" id="KW-0472">Membrane</keyword>